<protein>
    <recommendedName>
        <fullName evidence="1">Alpha/beta hydrolase fold-3 domain-containing protein</fullName>
    </recommendedName>
</protein>
<evidence type="ECO:0000313" key="2">
    <source>
        <dbReference type="EMBL" id="KAK7409595.1"/>
    </source>
</evidence>
<sequence>MDISWPDDSIFEPFNVSEHTYKTVSEHDIKCAILIPKTLKPDVHPVIFNFHGGFFVTGHSLFAPFFPPSVSPLALENSGIIVSADYRLLPSENGIADILEDLEDFWQWTKLGLPLILEEIAPGHVIDFSKVLVVGGSAGGYCAAQVALSHPEDISALAIIYPCLDVKDKLYLEGPAEGEPTVLRYPLDQMPSVPDTLVWIEEKKKAVVTKDGFESTLFATSACQNGIFASHIFDNKNMDLDAFLPLARIKAGAKLPPKVWLMHGDDDSTVPVRGSHEFAKILKEKLPETTLRFDMCPGKDHAFDYDEESWKPLAPAALGFVRDGWLGLE</sequence>
<gene>
    <name evidence="2" type="ORF">QQX98_008190</name>
</gene>
<dbReference type="Gene3D" id="3.40.50.1820">
    <property type="entry name" value="alpha/beta hydrolase"/>
    <property type="match status" value="1"/>
</dbReference>
<dbReference type="InterPro" id="IPR000073">
    <property type="entry name" value="AB_hydrolase_1"/>
</dbReference>
<dbReference type="EMBL" id="JAZAVJ010000145">
    <property type="protein sequence ID" value="KAK7409595.1"/>
    <property type="molecule type" value="Genomic_DNA"/>
</dbReference>
<keyword evidence="3" id="KW-1185">Reference proteome</keyword>
<dbReference type="PRINTS" id="PR00111">
    <property type="entry name" value="ABHYDROLASE"/>
</dbReference>
<evidence type="ECO:0000259" key="1">
    <source>
        <dbReference type="Pfam" id="PF07859"/>
    </source>
</evidence>
<reference evidence="2 3" key="1">
    <citation type="journal article" date="2025" name="Microbiol. Resour. Announc.">
        <title>Draft genome sequences for Neonectria magnoliae and Neonectria punicea, canker pathogens of Liriodendron tulipifera and Acer saccharum in West Virginia.</title>
        <authorList>
            <person name="Petronek H.M."/>
            <person name="Kasson M.T."/>
            <person name="Metheny A.M."/>
            <person name="Stauder C.M."/>
            <person name="Lovett B."/>
            <person name="Lynch S.C."/>
            <person name="Garnas J.R."/>
            <person name="Kasson L.R."/>
            <person name="Stajich J.E."/>
        </authorList>
    </citation>
    <scope>NUCLEOTIDE SEQUENCE [LARGE SCALE GENOMIC DNA]</scope>
    <source>
        <strain evidence="2 3">NRRL 64653</strain>
    </source>
</reference>
<dbReference type="InterPro" id="IPR013094">
    <property type="entry name" value="AB_hydrolase_3"/>
</dbReference>
<proteinExistence type="predicted"/>
<dbReference type="PANTHER" id="PTHR23024:SF339">
    <property type="entry name" value="ALPHA_BETA HYDROLASE FOLD-3 DOMAIN-CONTAINING PROTEIN"/>
    <property type="match status" value="1"/>
</dbReference>
<dbReference type="Pfam" id="PF07859">
    <property type="entry name" value="Abhydrolase_3"/>
    <property type="match status" value="1"/>
</dbReference>
<dbReference type="Proteomes" id="UP001498476">
    <property type="component" value="Unassembled WGS sequence"/>
</dbReference>
<evidence type="ECO:0000313" key="3">
    <source>
        <dbReference type="Proteomes" id="UP001498476"/>
    </source>
</evidence>
<organism evidence="2 3">
    <name type="scientific">Neonectria punicea</name>
    <dbReference type="NCBI Taxonomy" id="979145"/>
    <lineage>
        <taxon>Eukaryota</taxon>
        <taxon>Fungi</taxon>
        <taxon>Dikarya</taxon>
        <taxon>Ascomycota</taxon>
        <taxon>Pezizomycotina</taxon>
        <taxon>Sordariomycetes</taxon>
        <taxon>Hypocreomycetidae</taxon>
        <taxon>Hypocreales</taxon>
        <taxon>Nectriaceae</taxon>
        <taxon>Neonectria</taxon>
    </lineage>
</organism>
<dbReference type="InterPro" id="IPR029058">
    <property type="entry name" value="AB_hydrolase_fold"/>
</dbReference>
<dbReference type="InterPro" id="IPR050466">
    <property type="entry name" value="Carboxylest/Gibb_receptor"/>
</dbReference>
<name>A0ABR1GVP3_9HYPO</name>
<dbReference type="PANTHER" id="PTHR23024">
    <property type="entry name" value="ARYLACETAMIDE DEACETYLASE"/>
    <property type="match status" value="1"/>
</dbReference>
<accession>A0ABR1GVP3</accession>
<comment type="caution">
    <text evidence="2">The sequence shown here is derived from an EMBL/GenBank/DDBJ whole genome shotgun (WGS) entry which is preliminary data.</text>
</comment>
<feature type="domain" description="Alpha/beta hydrolase fold-3" evidence="1">
    <location>
        <begin position="48"/>
        <end position="167"/>
    </location>
</feature>
<dbReference type="SUPFAM" id="SSF53474">
    <property type="entry name" value="alpha/beta-Hydrolases"/>
    <property type="match status" value="1"/>
</dbReference>